<comment type="subcellular location">
    <subcellularLocation>
        <location evidence="1">Membrane</location>
        <topology evidence="1">Multi-pass membrane protein</topology>
    </subcellularLocation>
</comment>
<reference evidence="8" key="1">
    <citation type="submission" date="2020-01" db="EMBL/GenBank/DDBJ databases">
        <title>Sphingomonas sp. strain CSW-10.</title>
        <authorList>
            <person name="Chen W.-M."/>
        </authorList>
    </citation>
    <scope>NUCLEOTIDE SEQUENCE [LARGE SCALE GENOMIC DNA]</scope>
    <source>
        <strain evidence="8">NST-5</strain>
    </source>
</reference>
<feature type="domain" description="HMA" evidence="6">
    <location>
        <begin position="1"/>
        <end position="69"/>
    </location>
</feature>
<evidence type="ECO:0000256" key="4">
    <source>
        <dbReference type="ARBA" id="ARBA00023136"/>
    </source>
</evidence>
<dbReference type="Gene3D" id="3.30.70.100">
    <property type="match status" value="1"/>
</dbReference>
<organism evidence="7 8">
    <name type="scientific">Flavobacterium ichthyis</name>
    <dbReference type="NCBI Taxonomy" id="2698827"/>
    <lineage>
        <taxon>Bacteria</taxon>
        <taxon>Pseudomonadati</taxon>
        <taxon>Bacteroidota</taxon>
        <taxon>Flavobacteriia</taxon>
        <taxon>Flavobacteriales</taxon>
        <taxon>Flavobacteriaceae</taxon>
        <taxon>Flavobacterium</taxon>
    </lineage>
</organism>
<feature type="transmembrane region" description="Helical" evidence="5">
    <location>
        <begin position="214"/>
        <end position="241"/>
    </location>
</feature>
<keyword evidence="8" id="KW-1185">Reference proteome</keyword>
<feature type="transmembrane region" description="Helical" evidence="5">
    <location>
        <begin position="115"/>
        <end position="136"/>
    </location>
</feature>
<dbReference type="InterPro" id="IPR009908">
    <property type="entry name" value="Methylamine_util_MauE"/>
</dbReference>
<evidence type="ECO:0000256" key="1">
    <source>
        <dbReference type="ARBA" id="ARBA00004141"/>
    </source>
</evidence>
<dbReference type="Pfam" id="PF00403">
    <property type="entry name" value="HMA"/>
    <property type="match status" value="1"/>
</dbReference>
<evidence type="ECO:0000313" key="8">
    <source>
        <dbReference type="Proteomes" id="UP000798602"/>
    </source>
</evidence>
<comment type="caution">
    <text evidence="7">The sequence shown here is derived from an EMBL/GenBank/DDBJ whole genome shotgun (WGS) entry which is preliminary data.</text>
</comment>
<proteinExistence type="predicted"/>
<keyword evidence="4 5" id="KW-0472">Membrane</keyword>
<dbReference type="Pfam" id="PF07291">
    <property type="entry name" value="MauE"/>
    <property type="match status" value="1"/>
</dbReference>
<dbReference type="CDD" id="cd00371">
    <property type="entry name" value="HMA"/>
    <property type="match status" value="1"/>
</dbReference>
<protein>
    <submittedName>
        <fullName evidence="7">Heavy-metal-associated domain-containing protein</fullName>
    </submittedName>
</protein>
<feature type="transmembrane region" description="Helical" evidence="5">
    <location>
        <begin position="157"/>
        <end position="175"/>
    </location>
</feature>
<feature type="transmembrane region" description="Helical" evidence="5">
    <location>
        <begin position="181"/>
        <end position="202"/>
    </location>
</feature>
<evidence type="ECO:0000313" key="7">
    <source>
        <dbReference type="EMBL" id="NBL65984.1"/>
    </source>
</evidence>
<evidence type="ECO:0000256" key="3">
    <source>
        <dbReference type="ARBA" id="ARBA00022989"/>
    </source>
</evidence>
<keyword evidence="2 5" id="KW-0812">Transmembrane</keyword>
<evidence type="ECO:0000256" key="5">
    <source>
        <dbReference type="SAM" id="Phobius"/>
    </source>
</evidence>
<dbReference type="Proteomes" id="UP000798602">
    <property type="component" value="Unassembled WGS sequence"/>
</dbReference>
<dbReference type="EMBL" id="JAABLM010000019">
    <property type="protein sequence ID" value="NBL65984.1"/>
    <property type="molecule type" value="Genomic_DNA"/>
</dbReference>
<gene>
    <name evidence="7" type="ORF">GV828_12320</name>
</gene>
<sequence>MTHNYHISGMTCEACEAKIVYLFKQIPDVQNVSVDLKTGIVSVEMQKHVPTVTFQEVLTPYPKYRLSEPKDKNTVLGNSNSQKSWLETYKPIVLIFSYISVVSFIITFNNSDFEWMLFMRSFMAGFFLTFSFFKMLNLKAFAESYAMYDVVAQKIPVWGYVYAFLELILGIAFAVNFNPFVTNLVTLIVMTVSIIGVLKSVLNQRKIQCACLGTIFNLPMSTVTIIEDALMILMSLAMLLML</sequence>
<dbReference type="SUPFAM" id="SSF55008">
    <property type="entry name" value="HMA, heavy metal-associated domain"/>
    <property type="match status" value="1"/>
</dbReference>
<dbReference type="PROSITE" id="PS50846">
    <property type="entry name" value="HMA_2"/>
    <property type="match status" value="1"/>
</dbReference>
<dbReference type="RefSeq" id="WP_166537804.1">
    <property type="nucleotide sequence ID" value="NZ_JAABLM010000019.1"/>
</dbReference>
<dbReference type="InterPro" id="IPR036163">
    <property type="entry name" value="HMA_dom_sf"/>
</dbReference>
<keyword evidence="3 5" id="KW-1133">Transmembrane helix</keyword>
<feature type="transmembrane region" description="Helical" evidence="5">
    <location>
        <begin position="92"/>
        <end position="109"/>
    </location>
</feature>
<accession>A0ABW9ZBM3</accession>
<name>A0ABW9ZBM3_9FLAO</name>
<dbReference type="InterPro" id="IPR006121">
    <property type="entry name" value="HMA_dom"/>
</dbReference>
<evidence type="ECO:0000259" key="6">
    <source>
        <dbReference type="PROSITE" id="PS50846"/>
    </source>
</evidence>
<evidence type="ECO:0000256" key="2">
    <source>
        <dbReference type="ARBA" id="ARBA00022692"/>
    </source>
</evidence>